<name>A0A069RB07_PEPLI</name>
<evidence type="ECO:0000313" key="2">
    <source>
        <dbReference type="Proteomes" id="UP000027946"/>
    </source>
</evidence>
<proteinExistence type="predicted"/>
<gene>
    <name evidence="1" type="ORF">CLIT_23c05120</name>
</gene>
<protein>
    <submittedName>
        <fullName evidence="1">Uncharacterized protein</fullName>
    </submittedName>
</protein>
<reference evidence="1 2" key="1">
    <citation type="submission" date="2014-03" db="EMBL/GenBank/DDBJ databases">
        <title>Genome sequence of Clostridium litorale W6, DSM 5388.</title>
        <authorList>
            <person name="Poehlein A."/>
            <person name="Jagirdar A."/>
            <person name="Khonsari B."/>
            <person name="Chibani C.M."/>
            <person name="Gutierrez Gutierrez D.A."/>
            <person name="Davydova E."/>
            <person name="Alghaithi H.S."/>
            <person name="Nair K.P."/>
            <person name="Dhamotharan K."/>
            <person name="Chandran L."/>
            <person name="G W."/>
            <person name="Daniel R."/>
        </authorList>
    </citation>
    <scope>NUCLEOTIDE SEQUENCE [LARGE SCALE GENOMIC DNA]</scope>
    <source>
        <strain evidence="1 2">W6</strain>
    </source>
</reference>
<sequence>MSKIKKKQMEKRRNIIVSIAFLFFRKSPFENYRFQPKTMRKLSRFYSTILFTIRLADLFSVSETSKYPVDASFRLTGLLLIINRLSRHKCHIRLFFFTHST</sequence>
<dbReference type="Proteomes" id="UP000027946">
    <property type="component" value="Unassembled WGS sequence"/>
</dbReference>
<keyword evidence="2" id="KW-1185">Reference proteome</keyword>
<dbReference type="AlphaFoldDB" id="A0A069RB07"/>
<comment type="caution">
    <text evidence="1">The sequence shown here is derived from an EMBL/GenBank/DDBJ whole genome shotgun (WGS) entry which is preliminary data.</text>
</comment>
<dbReference type="EMBL" id="JJMM01000026">
    <property type="protein sequence ID" value="KDR94239.1"/>
    <property type="molecule type" value="Genomic_DNA"/>
</dbReference>
<accession>A0A069RB07</accession>
<organism evidence="1 2">
    <name type="scientific">Peptoclostridium litorale DSM 5388</name>
    <dbReference type="NCBI Taxonomy" id="1121324"/>
    <lineage>
        <taxon>Bacteria</taxon>
        <taxon>Bacillati</taxon>
        <taxon>Bacillota</taxon>
        <taxon>Clostridia</taxon>
        <taxon>Peptostreptococcales</taxon>
        <taxon>Peptoclostridiaceae</taxon>
        <taxon>Peptoclostridium</taxon>
    </lineage>
</organism>
<evidence type="ECO:0000313" key="1">
    <source>
        <dbReference type="EMBL" id="KDR94239.1"/>
    </source>
</evidence>